<dbReference type="InterPro" id="IPR016571">
    <property type="entry name" value="Spore_coat_assembly_CotJB"/>
</dbReference>
<organism evidence="2 3">
    <name type="scientific">Diplocloster modestus</name>
    <dbReference type="NCBI Taxonomy" id="2850322"/>
    <lineage>
        <taxon>Bacteria</taxon>
        <taxon>Bacillati</taxon>
        <taxon>Bacillota</taxon>
        <taxon>Clostridia</taxon>
        <taxon>Lachnospirales</taxon>
        <taxon>Lachnospiraceae</taxon>
        <taxon>Diplocloster</taxon>
    </lineage>
</organism>
<dbReference type="EMBL" id="JAHQCX010000007">
    <property type="protein sequence ID" value="MBU9726690.1"/>
    <property type="molecule type" value="Genomic_DNA"/>
</dbReference>
<keyword evidence="2" id="KW-0946">Virion</keyword>
<feature type="domain" description="Protein CotJB" evidence="1">
    <location>
        <begin position="10"/>
        <end position="85"/>
    </location>
</feature>
<comment type="caution">
    <text evidence="2">The sequence shown here is derived from an EMBL/GenBank/DDBJ whole genome shotgun (WGS) entry which is preliminary data.</text>
</comment>
<evidence type="ECO:0000313" key="3">
    <source>
        <dbReference type="Proteomes" id="UP001314681"/>
    </source>
</evidence>
<keyword evidence="2" id="KW-0167">Capsid protein</keyword>
<reference evidence="2 3" key="1">
    <citation type="submission" date="2021-06" db="EMBL/GenBank/DDBJ databases">
        <title>Description of novel taxa of the family Lachnospiraceae.</title>
        <authorList>
            <person name="Chaplin A.V."/>
            <person name="Sokolova S.R."/>
            <person name="Pikina A.P."/>
            <person name="Korzhanova M."/>
            <person name="Belova V."/>
            <person name="Korostin D."/>
            <person name="Efimov B.A."/>
        </authorList>
    </citation>
    <scope>NUCLEOTIDE SEQUENCE [LARGE SCALE GENOMIC DNA]</scope>
    <source>
        <strain evidence="2 3">ASD4241</strain>
    </source>
</reference>
<dbReference type="InterPro" id="IPR024207">
    <property type="entry name" value="CotJB_dom"/>
</dbReference>
<evidence type="ECO:0000259" key="1">
    <source>
        <dbReference type="Pfam" id="PF12652"/>
    </source>
</evidence>
<proteinExistence type="predicted"/>
<dbReference type="Pfam" id="PF12652">
    <property type="entry name" value="CotJB"/>
    <property type="match status" value="1"/>
</dbReference>
<name>A0ABS6K850_9FIRM</name>
<sequence length="90" mass="10575">MNTNVQSREKLLHYIDMVSFAVDDVLLYLDTHPCDQDALAYFNDYSRMRNDALEEYARLYGPLTVDTATGCSRSWEWINQPWPWQEGGCY</sequence>
<accession>A0ABS6K850</accession>
<keyword evidence="3" id="KW-1185">Reference proteome</keyword>
<dbReference type="Proteomes" id="UP001314681">
    <property type="component" value="Unassembled WGS sequence"/>
</dbReference>
<dbReference type="PIRSF" id="PIRSF010606">
    <property type="entry name" value="Spore_coat_CotJB"/>
    <property type="match status" value="1"/>
</dbReference>
<gene>
    <name evidence="2" type="ORF">KTH90_11760</name>
</gene>
<protein>
    <submittedName>
        <fullName evidence="2">Spore coat protein CotJB</fullName>
    </submittedName>
</protein>
<evidence type="ECO:0000313" key="2">
    <source>
        <dbReference type="EMBL" id="MBU9726690.1"/>
    </source>
</evidence>
<dbReference type="RefSeq" id="WP_158352806.1">
    <property type="nucleotide sequence ID" value="NZ_JAHQCX010000007.1"/>
</dbReference>